<keyword evidence="5" id="KW-1185">Reference proteome</keyword>
<evidence type="ECO:0000313" key="5">
    <source>
        <dbReference type="Proteomes" id="UP000613974"/>
    </source>
</evidence>
<feature type="compositionally biased region" description="Pro residues" evidence="2">
    <location>
        <begin position="279"/>
        <end position="293"/>
    </location>
</feature>
<accession>A0ABQ3SYQ0</accession>
<keyword evidence="1" id="KW-0378">Hydrolase</keyword>
<protein>
    <recommendedName>
        <fullName evidence="3">Beta-lactamase-related domain-containing protein</fullName>
    </recommendedName>
</protein>
<feature type="region of interest" description="Disordered" evidence="2">
    <location>
        <begin position="269"/>
        <end position="337"/>
    </location>
</feature>
<evidence type="ECO:0000259" key="3">
    <source>
        <dbReference type="Pfam" id="PF00144"/>
    </source>
</evidence>
<comment type="caution">
    <text evidence="4">The sequence shown here is derived from an EMBL/GenBank/DDBJ whole genome shotgun (WGS) entry which is preliminary data.</text>
</comment>
<organism evidence="4 5">
    <name type="scientific">Streptomyces nojiriensis</name>
    <dbReference type="NCBI Taxonomy" id="66374"/>
    <lineage>
        <taxon>Bacteria</taxon>
        <taxon>Bacillati</taxon>
        <taxon>Actinomycetota</taxon>
        <taxon>Actinomycetes</taxon>
        <taxon>Kitasatosporales</taxon>
        <taxon>Streptomycetaceae</taxon>
        <taxon>Streptomyces</taxon>
    </lineage>
</organism>
<name>A0ABQ3SYQ0_9ACTN</name>
<evidence type="ECO:0000256" key="2">
    <source>
        <dbReference type="SAM" id="MobiDB-lite"/>
    </source>
</evidence>
<dbReference type="Gene3D" id="3.40.710.10">
    <property type="entry name" value="DD-peptidase/beta-lactamase superfamily"/>
    <property type="match status" value="1"/>
</dbReference>
<feature type="compositionally biased region" description="Low complexity" evidence="2">
    <location>
        <begin position="269"/>
        <end position="278"/>
    </location>
</feature>
<evidence type="ECO:0000256" key="1">
    <source>
        <dbReference type="ARBA" id="ARBA00022801"/>
    </source>
</evidence>
<gene>
    <name evidence="4" type="ORF">Snoj_71860</name>
</gene>
<reference evidence="5" key="1">
    <citation type="submission" date="2023-07" db="EMBL/GenBank/DDBJ databases">
        <title>Whole genome shotgun sequence of Streptomyces nojiriensis NBRC 13794.</title>
        <authorList>
            <person name="Komaki H."/>
            <person name="Tamura T."/>
        </authorList>
    </citation>
    <scope>NUCLEOTIDE SEQUENCE [LARGE SCALE GENOMIC DNA]</scope>
    <source>
        <strain evidence="5">NBRC 13794</strain>
    </source>
</reference>
<dbReference type="InterPro" id="IPR001466">
    <property type="entry name" value="Beta-lactam-related"/>
</dbReference>
<dbReference type="PANTHER" id="PTHR43283">
    <property type="entry name" value="BETA-LACTAMASE-RELATED"/>
    <property type="match status" value="1"/>
</dbReference>
<dbReference type="PANTHER" id="PTHR43283:SF11">
    <property type="entry name" value="BETA-LACTAMASE-RELATED DOMAIN-CONTAINING PROTEIN"/>
    <property type="match status" value="1"/>
</dbReference>
<sequence>MRLDTVFDVASLTKILAVWITVGTLVEEGKLQLHAPLGTFWDEVASHPLAEATAHHLLTHTAGLPLRPNFKNLYGTDPQDIRDGVLHEALHRRPGEAVEYTDRAALVLGHLAEHLFDHPLDQLATDRIWHPLGMTHTSFGPLPSAEADRCAPTEYDETTGTHLKGTAHDLSARLLGGVCGIAGTFSVLDDLALFLRHMLAPTRAAFGPTWIKDSLRIHTGELSPARGLFWHPAPGTGPAQDIWVHYGFTGTGMWVSRAQGRRAALLTNSSATTATASPSPAPATPSGRPPSPWRTPRRRRWINCWSASSRASPGHAPGSIRCADGCWGRPGRRRSRR</sequence>
<dbReference type="EMBL" id="BNEC01000005">
    <property type="protein sequence ID" value="GHI73268.1"/>
    <property type="molecule type" value="Genomic_DNA"/>
</dbReference>
<proteinExistence type="predicted"/>
<dbReference type="Proteomes" id="UP000613974">
    <property type="component" value="Unassembled WGS sequence"/>
</dbReference>
<dbReference type="Pfam" id="PF00144">
    <property type="entry name" value="Beta-lactamase"/>
    <property type="match status" value="1"/>
</dbReference>
<dbReference type="InterPro" id="IPR050789">
    <property type="entry name" value="Diverse_Enzym_Activities"/>
</dbReference>
<feature type="domain" description="Beta-lactamase-related" evidence="3">
    <location>
        <begin position="1"/>
        <end position="272"/>
    </location>
</feature>
<dbReference type="SUPFAM" id="SSF56601">
    <property type="entry name" value="beta-lactamase/transpeptidase-like"/>
    <property type="match status" value="1"/>
</dbReference>
<dbReference type="InterPro" id="IPR012338">
    <property type="entry name" value="Beta-lactam/transpept-like"/>
</dbReference>
<evidence type="ECO:0000313" key="4">
    <source>
        <dbReference type="EMBL" id="GHI73268.1"/>
    </source>
</evidence>